<accession>A0ABV0AEJ8</accession>
<dbReference type="InterPro" id="IPR029045">
    <property type="entry name" value="ClpP/crotonase-like_dom_sf"/>
</dbReference>
<feature type="signal peptide" evidence="1">
    <location>
        <begin position="1"/>
        <end position="22"/>
    </location>
</feature>
<dbReference type="InterPro" id="IPR041613">
    <property type="entry name" value="Pept_S41_N"/>
</dbReference>
<dbReference type="PROSITE" id="PS51257">
    <property type="entry name" value="PROKAR_LIPOPROTEIN"/>
    <property type="match status" value="1"/>
</dbReference>
<dbReference type="PANTHER" id="PTHR32060">
    <property type="entry name" value="TAIL-SPECIFIC PROTEASE"/>
    <property type="match status" value="1"/>
</dbReference>
<keyword evidence="1" id="KW-0732">Signal</keyword>
<gene>
    <name evidence="3" type="ORF">VP395_11430</name>
</gene>
<dbReference type="Proteomes" id="UP001416393">
    <property type="component" value="Unassembled WGS sequence"/>
</dbReference>
<evidence type="ECO:0000256" key="1">
    <source>
        <dbReference type="SAM" id="SignalP"/>
    </source>
</evidence>
<dbReference type="SUPFAM" id="SSF50156">
    <property type="entry name" value="PDZ domain-like"/>
    <property type="match status" value="1"/>
</dbReference>
<organism evidence="3 4">
    <name type="scientific">Mariniflexile soesokkakense</name>
    <dbReference type="NCBI Taxonomy" id="1343160"/>
    <lineage>
        <taxon>Bacteria</taxon>
        <taxon>Pseudomonadati</taxon>
        <taxon>Bacteroidota</taxon>
        <taxon>Flavobacteriia</taxon>
        <taxon>Flavobacteriales</taxon>
        <taxon>Flavobacteriaceae</taxon>
        <taxon>Mariniflexile</taxon>
    </lineage>
</organism>
<evidence type="ECO:0000313" key="3">
    <source>
        <dbReference type="EMBL" id="MEN3324340.1"/>
    </source>
</evidence>
<comment type="caution">
    <text evidence="3">The sequence shown here is derived from an EMBL/GenBank/DDBJ whole genome shotgun (WGS) entry which is preliminary data.</text>
</comment>
<evidence type="ECO:0000313" key="4">
    <source>
        <dbReference type="Proteomes" id="UP001416393"/>
    </source>
</evidence>
<keyword evidence="4" id="KW-1185">Reference proteome</keyword>
<dbReference type="SMART" id="SM00245">
    <property type="entry name" value="TSPc"/>
    <property type="match status" value="1"/>
</dbReference>
<proteinExistence type="predicted"/>
<dbReference type="PANTHER" id="PTHR32060:SF30">
    <property type="entry name" value="CARBOXY-TERMINAL PROCESSING PROTEASE CTPA"/>
    <property type="match status" value="1"/>
</dbReference>
<sequence length="495" mass="55384">MKFTKALILIFTVSFITTSCFKDDDDNQISASSINDFVWKGMNTFYLYKNNIPNLANDRFTSNITYVDYLNSHSSPEDLFESLIHQRETVDKYSWIVDDYIALEQLFSGVSTSNGMEFKLFLEPNSSTKVIGIVRLVLANSDAENKGLKRGDVFNAINGTPLTTNNYSRLLASNSYKINLATYNTNNTSETSDDTVASKNESITLNKLQYSENPIYKTKVITVKGENVGYLMYNGFTANYDSQLNAAFANFKANNVKHLILDLRYNPGGAVNSAILLSSMITGQFNGEIFSTEAWNTEFQTFFENQNPELLINRFTNNNKGTALNSLNLQKVYILATDASASASELVINSLDPYINVIHIGDFTTGKYQASTTLYDSDDFGREGANPNHAYAMQPLIFKSLNKVGNTDYDNGLTPDIQIKESYTNLGVLGDENETLLAAALANIEGSIIKLETIKSKSKPFLKSIKDSNSFEPFNNEMHVEKKLPTDLKRRNFNE</sequence>
<dbReference type="InterPro" id="IPR036034">
    <property type="entry name" value="PDZ_sf"/>
</dbReference>
<dbReference type="SUPFAM" id="SSF52096">
    <property type="entry name" value="ClpP/crotonase"/>
    <property type="match status" value="1"/>
</dbReference>
<dbReference type="Gene3D" id="2.30.42.10">
    <property type="match status" value="1"/>
</dbReference>
<name>A0ABV0AEJ8_9FLAO</name>
<dbReference type="Gene3D" id="3.90.226.10">
    <property type="entry name" value="2-enoyl-CoA Hydratase, Chain A, domain 1"/>
    <property type="match status" value="1"/>
</dbReference>
<dbReference type="EMBL" id="JAZHYP010000005">
    <property type="protein sequence ID" value="MEN3324340.1"/>
    <property type="molecule type" value="Genomic_DNA"/>
</dbReference>
<feature type="domain" description="Tail specific protease" evidence="2">
    <location>
        <begin position="198"/>
        <end position="420"/>
    </location>
</feature>
<feature type="chain" id="PRO_5046828168" evidence="1">
    <location>
        <begin position="23"/>
        <end position="495"/>
    </location>
</feature>
<reference evidence="3 4" key="1">
    <citation type="submission" date="2024-01" db="EMBL/GenBank/DDBJ databases">
        <title>Mariniflexile litorale sp. nov., isolated from the shallow sediments of the Sea of Japan.</title>
        <authorList>
            <person name="Romanenko L."/>
            <person name="Bystritskaya E."/>
            <person name="Isaeva M."/>
        </authorList>
    </citation>
    <scope>NUCLEOTIDE SEQUENCE [LARGE SCALE GENOMIC DNA]</scope>
    <source>
        <strain evidence="3 4">KCTC 32427</strain>
    </source>
</reference>
<dbReference type="Pfam" id="PF18294">
    <property type="entry name" value="Pept_S41_N"/>
    <property type="match status" value="1"/>
</dbReference>
<dbReference type="InterPro" id="IPR005151">
    <property type="entry name" value="Tail-specific_protease"/>
</dbReference>
<dbReference type="Pfam" id="PF03572">
    <property type="entry name" value="Peptidase_S41"/>
    <property type="match status" value="1"/>
</dbReference>
<dbReference type="CDD" id="cd07561">
    <property type="entry name" value="Peptidase_S41_CPP_like"/>
    <property type="match status" value="1"/>
</dbReference>
<protein>
    <submittedName>
        <fullName evidence="3">S41 family peptidase</fullName>
    </submittedName>
</protein>
<dbReference type="Gene3D" id="3.30.750.170">
    <property type="match status" value="1"/>
</dbReference>
<dbReference type="RefSeq" id="WP_346242144.1">
    <property type="nucleotide sequence ID" value="NZ_JAZHYP010000005.1"/>
</dbReference>
<evidence type="ECO:0000259" key="2">
    <source>
        <dbReference type="SMART" id="SM00245"/>
    </source>
</evidence>